<dbReference type="SUPFAM" id="SSF48056">
    <property type="entry name" value="Di-copper centre-containing domain"/>
    <property type="match status" value="1"/>
</dbReference>
<feature type="domain" description="Tyrosinase copper-binding" evidence="3">
    <location>
        <begin position="68"/>
        <end position="109"/>
    </location>
</feature>
<evidence type="ECO:0000256" key="1">
    <source>
        <dbReference type="ARBA" id="ARBA00022723"/>
    </source>
</evidence>
<gene>
    <name evidence="4" type="ORF">PG994_012589</name>
</gene>
<keyword evidence="5" id="KW-1185">Reference proteome</keyword>
<dbReference type="InterPro" id="IPR002227">
    <property type="entry name" value="Tyrosinase_Cu-bd"/>
</dbReference>
<dbReference type="InterPro" id="IPR050316">
    <property type="entry name" value="Tyrosinase/Hemocyanin"/>
</dbReference>
<sequence length="203" mass="22149">MKFLSMPTAAGAIAPAVALPTTQPRETCTNPAKRVEWRQLSAADQQSFINAVLCLKTKPSKMGLNTTLYDDFPYVHFNYNTYIHGSAPFLPWNRYFVHVYNNALREGGYEGPGTCDWTQDTAGLCLSAEFAVYHTALEGGPHGAIHACLGGEMNPGEMNPTTSPTADAREVTLDDILPVNGLGEDLTVRGVMDTIHGELCYTY</sequence>
<dbReference type="EMBL" id="JAQQWL010000012">
    <property type="protein sequence ID" value="KAK8043751.1"/>
    <property type="molecule type" value="Genomic_DNA"/>
</dbReference>
<dbReference type="InterPro" id="IPR008922">
    <property type="entry name" value="Di-copper_centre_dom_sf"/>
</dbReference>
<proteinExistence type="predicted"/>
<evidence type="ECO:0000256" key="2">
    <source>
        <dbReference type="ARBA" id="ARBA00023008"/>
    </source>
</evidence>
<dbReference type="PANTHER" id="PTHR11474">
    <property type="entry name" value="TYROSINASE FAMILY MEMBER"/>
    <property type="match status" value="1"/>
</dbReference>
<reference evidence="4 5" key="1">
    <citation type="submission" date="2023-01" db="EMBL/GenBank/DDBJ databases">
        <title>Analysis of 21 Apiospora genomes using comparative genomics revels a genus with tremendous synthesis potential of carbohydrate active enzymes and secondary metabolites.</title>
        <authorList>
            <person name="Sorensen T."/>
        </authorList>
    </citation>
    <scope>NUCLEOTIDE SEQUENCE [LARGE SCALE GENOMIC DNA]</scope>
    <source>
        <strain evidence="4 5">CBS 135458</strain>
    </source>
</reference>
<organism evidence="4 5">
    <name type="scientific">Apiospora phragmitis</name>
    <dbReference type="NCBI Taxonomy" id="2905665"/>
    <lineage>
        <taxon>Eukaryota</taxon>
        <taxon>Fungi</taxon>
        <taxon>Dikarya</taxon>
        <taxon>Ascomycota</taxon>
        <taxon>Pezizomycotina</taxon>
        <taxon>Sordariomycetes</taxon>
        <taxon>Xylariomycetidae</taxon>
        <taxon>Amphisphaeriales</taxon>
        <taxon>Apiosporaceae</taxon>
        <taxon>Apiospora</taxon>
    </lineage>
</organism>
<dbReference type="Proteomes" id="UP001480595">
    <property type="component" value="Unassembled WGS sequence"/>
</dbReference>
<keyword evidence="2" id="KW-0186">Copper</keyword>
<name>A0ABR1TAY1_9PEZI</name>
<comment type="caution">
    <text evidence="4">The sequence shown here is derived from an EMBL/GenBank/DDBJ whole genome shotgun (WGS) entry which is preliminary data.</text>
</comment>
<dbReference type="Pfam" id="PF00264">
    <property type="entry name" value="Tyrosinase"/>
    <property type="match status" value="1"/>
</dbReference>
<keyword evidence="1" id="KW-0479">Metal-binding</keyword>
<dbReference type="GeneID" id="92097061"/>
<dbReference type="Gene3D" id="1.10.1280.10">
    <property type="entry name" value="Di-copper center containing domain from catechol oxidase"/>
    <property type="match status" value="2"/>
</dbReference>
<dbReference type="PANTHER" id="PTHR11474:SF126">
    <property type="entry name" value="TYROSINASE-LIKE PROTEIN TYR-1-RELATED"/>
    <property type="match status" value="1"/>
</dbReference>
<evidence type="ECO:0000313" key="5">
    <source>
        <dbReference type="Proteomes" id="UP001480595"/>
    </source>
</evidence>
<dbReference type="RefSeq" id="XP_066710146.1">
    <property type="nucleotide sequence ID" value="XM_066863998.1"/>
</dbReference>
<evidence type="ECO:0000313" key="4">
    <source>
        <dbReference type="EMBL" id="KAK8043751.1"/>
    </source>
</evidence>
<accession>A0ABR1TAY1</accession>
<protein>
    <submittedName>
        <fullName evidence="4">Di-copper centre-containing protein</fullName>
    </submittedName>
</protein>
<evidence type="ECO:0000259" key="3">
    <source>
        <dbReference type="Pfam" id="PF00264"/>
    </source>
</evidence>